<dbReference type="OrthoDB" id="9776279at2"/>
<evidence type="ECO:0000256" key="1">
    <source>
        <dbReference type="SAM" id="SignalP"/>
    </source>
</evidence>
<dbReference type="Pfam" id="PF12048">
    <property type="entry name" value="DUF3530"/>
    <property type="match status" value="1"/>
</dbReference>
<dbReference type="EMBL" id="SMCO01000003">
    <property type="protein sequence ID" value="TCV89045.1"/>
    <property type="molecule type" value="Genomic_DNA"/>
</dbReference>
<reference evidence="2 3" key="1">
    <citation type="submission" date="2019-03" db="EMBL/GenBank/DDBJ databases">
        <title>Genomic Encyclopedia of Type Strains, Phase IV (KMG-IV): sequencing the most valuable type-strain genomes for metagenomic binning, comparative biology and taxonomic classification.</title>
        <authorList>
            <person name="Goeker M."/>
        </authorList>
    </citation>
    <scope>NUCLEOTIDE SEQUENCE [LARGE SCALE GENOMIC DNA]</scope>
    <source>
        <strain evidence="2 3">DSM 100309</strain>
    </source>
</reference>
<dbReference type="SUPFAM" id="SSF53474">
    <property type="entry name" value="alpha/beta-Hydrolases"/>
    <property type="match status" value="1"/>
</dbReference>
<dbReference type="InterPro" id="IPR029058">
    <property type="entry name" value="AB_hydrolase_fold"/>
</dbReference>
<dbReference type="GO" id="GO:0016787">
    <property type="term" value="F:hydrolase activity"/>
    <property type="evidence" value="ECO:0007669"/>
    <property type="project" value="UniProtKB-KW"/>
</dbReference>
<keyword evidence="3" id="KW-1185">Reference proteome</keyword>
<dbReference type="Gene3D" id="3.40.50.1820">
    <property type="entry name" value="alpha/beta hydrolase"/>
    <property type="match status" value="1"/>
</dbReference>
<keyword evidence="1" id="KW-0732">Signal</keyword>
<organism evidence="2 3">
    <name type="scientific">Sulfurirhabdus autotrophica</name>
    <dbReference type="NCBI Taxonomy" id="1706046"/>
    <lineage>
        <taxon>Bacteria</taxon>
        <taxon>Pseudomonadati</taxon>
        <taxon>Pseudomonadota</taxon>
        <taxon>Betaproteobacteria</taxon>
        <taxon>Nitrosomonadales</taxon>
        <taxon>Sulfuricellaceae</taxon>
        <taxon>Sulfurirhabdus</taxon>
    </lineage>
</organism>
<proteinExistence type="predicted"/>
<evidence type="ECO:0000313" key="3">
    <source>
        <dbReference type="Proteomes" id="UP000295367"/>
    </source>
</evidence>
<sequence length="242" mass="26504">MRYLLMILLVAVANMVFAADYVREKKWADEITPGIVVGDPVYLEQKNHHKFLTLFTEAKDAKVGLIIVHGTGIHPDWGMIGTLRTQLADEGYTTLSVQMPVLAVDAKSEAYKATFKEAAERLQVAVAFLKAKGYGKVAIVSHSMGSKMVQAFLVNNPDSGVSAWAALGISDVDSFAGINMPVLDLYGVNDLPWVLKGVKKRGESLKNKVGSTQLSVQKADHFYTSHEAEMVNLVKTFMDNSL</sequence>
<dbReference type="AlphaFoldDB" id="A0A4R3Y9J8"/>
<protein>
    <submittedName>
        <fullName evidence="2">Dienelactone hydrolase</fullName>
    </submittedName>
</protein>
<feature type="chain" id="PRO_5020206550" evidence="1">
    <location>
        <begin position="19"/>
        <end position="242"/>
    </location>
</feature>
<gene>
    <name evidence="2" type="ORF">EDC63_103117</name>
</gene>
<dbReference type="RefSeq" id="WP_124945927.1">
    <property type="nucleotide sequence ID" value="NZ_BHVT01000020.1"/>
</dbReference>
<accession>A0A4R3Y9J8</accession>
<name>A0A4R3Y9J8_9PROT</name>
<feature type="signal peptide" evidence="1">
    <location>
        <begin position="1"/>
        <end position="18"/>
    </location>
</feature>
<dbReference type="InterPro" id="IPR022529">
    <property type="entry name" value="DUF3530"/>
</dbReference>
<comment type="caution">
    <text evidence="2">The sequence shown here is derived from an EMBL/GenBank/DDBJ whole genome shotgun (WGS) entry which is preliminary data.</text>
</comment>
<evidence type="ECO:0000313" key="2">
    <source>
        <dbReference type="EMBL" id="TCV89045.1"/>
    </source>
</evidence>
<dbReference type="Proteomes" id="UP000295367">
    <property type="component" value="Unassembled WGS sequence"/>
</dbReference>
<keyword evidence="2" id="KW-0378">Hydrolase</keyword>